<feature type="compositionally biased region" description="Polar residues" evidence="9">
    <location>
        <begin position="396"/>
        <end position="412"/>
    </location>
</feature>
<dbReference type="STRING" id="418985.A0A1V9X7H8"/>
<dbReference type="InterPro" id="IPR022644">
    <property type="entry name" value="De-COase2_N"/>
</dbReference>
<dbReference type="InterPro" id="IPR000183">
    <property type="entry name" value="Orn/DAP/Arg_de-COase"/>
</dbReference>
<dbReference type="Pfam" id="PF00278">
    <property type="entry name" value="Orn_DAP_Arg_deC"/>
    <property type="match status" value="1"/>
</dbReference>
<dbReference type="Pfam" id="PF02784">
    <property type="entry name" value="Orn_Arg_deC_N"/>
    <property type="match status" value="2"/>
</dbReference>
<evidence type="ECO:0000313" key="13">
    <source>
        <dbReference type="Proteomes" id="UP000192247"/>
    </source>
</evidence>
<dbReference type="SUPFAM" id="SSF50621">
    <property type="entry name" value="Alanine racemase C-terminal domain-like"/>
    <property type="match status" value="1"/>
</dbReference>
<evidence type="ECO:0000259" key="11">
    <source>
        <dbReference type="Pfam" id="PF02784"/>
    </source>
</evidence>
<evidence type="ECO:0000256" key="5">
    <source>
        <dbReference type="ARBA" id="ARBA00023239"/>
    </source>
</evidence>
<keyword evidence="13" id="KW-1185">Reference proteome</keyword>
<dbReference type="Proteomes" id="UP000192247">
    <property type="component" value="Unassembled WGS sequence"/>
</dbReference>
<comment type="caution">
    <text evidence="12">The sequence shown here is derived from an EMBL/GenBank/DDBJ whole genome shotgun (WGS) entry which is preliminary data.</text>
</comment>
<evidence type="ECO:0000256" key="9">
    <source>
        <dbReference type="SAM" id="MobiDB-lite"/>
    </source>
</evidence>
<accession>A0A1V9X7H8</accession>
<evidence type="ECO:0000256" key="8">
    <source>
        <dbReference type="RuleBase" id="RU003737"/>
    </source>
</evidence>
<dbReference type="Gene3D" id="3.20.20.10">
    <property type="entry name" value="Alanine racemase"/>
    <property type="match status" value="2"/>
</dbReference>
<dbReference type="GO" id="GO:0009089">
    <property type="term" value="P:lysine biosynthetic process via diaminopimelate"/>
    <property type="evidence" value="ECO:0007669"/>
    <property type="project" value="InterPro"/>
</dbReference>
<dbReference type="SUPFAM" id="SSF51419">
    <property type="entry name" value="PLP-binding barrel"/>
    <property type="match status" value="2"/>
</dbReference>
<feature type="domain" description="Orn/DAP/Arg decarboxylase 2 N-terminal" evidence="11">
    <location>
        <begin position="161"/>
        <end position="324"/>
    </location>
</feature>
<dbReference type="AlphaFoldDB" id="A0A1V9X7H8"/>
<feature type="domain" description="Orn/DAP/Arg decarboxylase 2 N-terminal" evidence="11">
    <location>
        <begin position="52"/>
        <end position="128"/>
    </location>
</feature>
<dbReference type="InterPro" id="IPR029066">
    <property type="entry name" value="PLP-binding_barrel"/>
</dbReference>
<dbReference type="PRINTS" id="PR01179">
    <property type="entry name" value="ODADCRBXLASE"/>
</dbReference>
<evidence type="ECO:0000256" key="7">
    <source>
        <dbReference type="PIRSR" id="PIRSR600183-50"/>
    </source>
</evidence>
<comment type="function">
    <text evidence="6">Catalyzes the first and rate-limiting step of polyamine biosynthesis that converts ornithine into putrescine, which is the precursor for the polyamines, spermidine and spermine. Polyamines are essential for cell proliferation and are implicated in cellular processes, ranging from DNA replication to apoptosis.</text>
</comment>
<dbReference type="InterPro" id="IPR022653">
    <property type="entry name" value="De-COase2_pyr-phos_BS"/>
</dbReference>
<protein>
    <submittedName>
        <fullName evidence="12">Diaminopimelate decarboxylase-like</fullName>
    </submittedName>
</protein>
<dbReference type="EMBL" id="MNPL01020959">
    <property type="protein sequence ID" value="OQR69464.1"/>
    <property type="molecule type" value="Genomic_DNA"/>
</dbReference>
<proteinExistence type="inferred from homology"/>
<evidence type="ECO:0000256" key="4">
    <source>
        <dbReference type="ARBA" id="ARBA00022898"/>
    </source>
</evidence>
<dbReference type="PANTHER" id="PTHR43727">
    <property type="entry name" value="DIAMINOPIMELATE DECARBOXYLASE"/>
    <property type="match status" value="1"/>
</dbReference>
<evidence type="ECO:0000256" key="6">
    <source>
        <dbReference type="ARBA" id="ARBA00037173"/>
    </source>
</evidence>
<comment type="cofactor">
    <cofactor evidence="1 7">
        <name>pyridoxal 5'-phosphate</name>
        <dbReference type="ChEBI" id="CHEBI:597326"/>
    </cofactor>
</comment>
<dbReference type="InterPro" id="IPR002986">
    <property type="entry name" value="DAP_deCOOHase_LysA"/>
</dbReference>
<evidence type="ECO:0000313" key="12">
    <source>
        <dbReference type="EMBL" id="OQR69464.1"/>
    </source>
</evidence>
<evidence type="ECO:0000256" key="2">
    <source>
        <dbReference type="ARBA" id="ARBA00008872"/>
    </source>
</evidence>
<feature type="active site" description="Proton donor" evidence="7">
    <location>
        <position position="493"/>
    </location>
</feature>
<dbReference type="PRINTS" id="PR01181">
    <property type="entry name" value="DAPDCRBXLASE"/>
</dbReference>
<evidence type="ECO:0000256" key="3">
    <source>
        <dbReference type="ARBA" id="ARBA00022793"/>
    </source>
</evidence>
<feature type="compositionally biased region" description="Basic and acidic residues" evidence="9">
    <location>
        <begin position="415"/>
        <end position="430"/>
    </location>
</feature>
<gene>
    <name evidence="12" type="ORF">BIW11_12236</name>
</gene>
<feature type="modified residue" description="N6-(pyridoxal phosphate)lysine" evidence="7">
    <location>
        <position position="62"/>
    </location>
</feature>
<reference evidence="12 13" key="1">
    <citation type="journal article" date="2017" name="Gigascience">
        <title>Draft genome of the honey bee ectoparasitic mite, Tropilaelaps mercedesae, is shaped by the parasitic life history.</title>
        <authorList>
            <person name="Dong X."/>
            <person name="Armstrong S.D."/>
            <person name="Xia D."/>
            <person name="Makepeace B.L."/>
            <person name="Darby A.C."/>
            <person name="Kadowaki T."/>
        </authorList>
    </citation>
    <scope>NUCLEOTIDE SEQUENCE [LARGE SCALE GENOMIC DNA]</scope>
    <source>
        <strain evidence="12">Wuxi-XJTLU</strain>
    </source>
</reference>
<keyword evidence="4 7" id="KW-0663">Pyridoxal phosphate</keyword>
<feature type="region of interest" description="Disordered" evidence="9">
    <location>
        <begin position="396"/>
        <end position="436"/>
    </location>
</feature>
<dbReference type="OrthoDB" id="5034579at2759"/>
<comment type="similarity">
    <text evidence="2 8">Belongs to the Orn/Lys/Arg decarboxylase class-II family.</text>
</comment>
<dbReference type="InterPro" id="IPR022643">
    <property type="entry name" value="De-COase2_C"/>
</dbReference>
<name>A0A1V9X7H8_9ACAR</name>
<dbReference type="InParanoid" id="A0A1V9X7H8"/>
<sequence>MSALPEGASYQKGRLHFASQGVAELAARFDTPLYAYSEEVLEKSLFRFPLARPGVTVCYAVKANSNLDILARLHGFGASFDIGSTEELRRVVTATQTTEVLKKCVATGPIKSVPFLKACLAYDVRINCISSFNAAGCPLNTKATTRTSDGPEVTSAPLEQFQVFSIHAESEGELARISSLRKSFPTSRTHIALRVNPDVADDSVQHNVLAGPSSCTNFGVATQEVLKLANKYPIQGFHCHIGSGVLNEQVLYRARDAILRILDQLDQAAEGSKIEYVDIGGALGVPQEDGQMPLDIPRVLDAIITPFINRGLKVFIEPGGSVVAQSGILLTRVEYTKSSSGRHFALVDAAVSDFVQPTLYGGYHRIVPECEPFPAPAALPVSQHATKPVSTLHVNGQTVTSPGQPCSPQDFRTGSIDRKKAEGHRPDARTESLSAELRGSRESLDGLLTEMQGSRLFKKQQAPPVPPTPSPRLCRRPSGEFATLPYDVVGPVCERQDVGLQRILPVLHEGDLLLVADVGAYGYAMASNYNSRCRPAQVMVLKTGEVKLISRREMLEDQLMLERNLQSFEMT</sequence>
<evidence type="ECO:0000259" key="10">
    <source>
        <dbReference type="Pfam" id="PF00278"/>
    </source>
</evidence>
<evidence type="ECO:0000256" key="1">
    <source>
        <dbReference type="ARBA" id="ARBA00001933"/>
    </source>
</evidence>
<keyword evidence="3" id="KW-0210">Decarboxylase</keyword>
<dbReference type="PANTHER" id="PTHR43727:SF2">
    <property type="entry name" value="GROUP IV DECARBOXYLASE"/>
    <property type="match status" value="1"/>
</dbReference>
<dbReference type="Gene3D" id="2.40.37.10">
    <property type="entry name" value="Lyase, Ornithine Decarboxylase, Chain A, domain 1"/>
    <property type="match status" value="3"/>
</dbReference>
<keyword evidence="5" id="KW-0456">Lyase</keyword>
<dbReference type="InterPro" id="IPR009006">
    <property type="entry name" value="Ala_racemase/Decarboxylase_C"/>
</dbReference>
<organism evidence="12 13">
    <name type="scientific">Tropilaelaps mercedesae</name>
    <dbReference type="NCBI Taxonomy" id="418985"/>
    <lineage>
        <taxon>Eukaryota</taxon>
        <taxon>Metazoa</taxon>
        <taxon>Ecdysozoa</taxon>
        <taxon>Arthropoda</taxon>
        <taxon>Chelicerata</taxon>
        <taxon>Arachnida</taxon>
        <taxon>Acari</taxon>
        <taxon>Parasitiformes</taxon>
        <taxon>Mesostigmata</taxon>
        <taxon>Gamasina</taxon>
        <taxon>Dermanyssoidea</taxon>
        <taxon>Laelapidae</taxon>
        <taxon>Tropilaelaps</taxon>
    </lineage>
</organism>
<dbReference type="PROSITE" id="PS00878">
    <property type="entry name" value="ODR_DC_2_1"/>
    <property type="match status" value="1"/>
</dbReference>
<feature type="domain" description="Orn/DAP/Arg decarboxylase 2 C-terminal" evidence="10">
    <location>
        <begin position="478"/>
        <end position="519"/>
    </location>
</feature>
<dbReference type="GO" id="GO:0008836">
    <property type="term" value="F:diaminopimelate decarboxylase activity"/>
    <property type="evidence" value="ECO:0007669"/>
    <property type="project" value="InterPro"/>
</dbReference>